<evidence type="ECO:0000313" key="1">
    <source>
        <dbReference type="EMBL" id="SPL65464.1"/>
    </source>
</evidence>
<evidence type="ECO:0000313" key="2">
    <source>
        <dbReference type="Proteomes" id="UP000246073"/>
    </source>
</evidence>
<name>A0A2P9HN16_9HYPH</name>
<dbReference type="EMBL" id="OOFM01000005">
    <property type="protein sequence ID" value="SPL65464.1"/>
    <property type="molecule type" value="Genomic_DNA"/>
</dbReference>
<protein>
    <submittedName>
        <fullName evidence="1">Uncharacterized protein</fullName>
    </submittedName>
</protein>
<reference evidence="2" key="1">
    <citation type="submission" date="2017-12" db="EMBL/GenBank/DDBJ databases">
        <authorList>
            <person name="Diaz M."/>
        </authorList>
    </citation>
    <scope>NUCLEOTIDE SEQUENCE [LARGE SCALE GENOMIC DNA]</scope>
    <source>
        <strain evidence="2">FI11154</strain>
    </source>
</reference>
<gene>
    <name evidence="1" type="ORF">OHAE_1331</name>
</gene>
<dbReference type="AlphaFoldDB" id="A0A2P9HN16"/>
<proteinExistence type="predicted"/>
<organism evidence="1 2">
    <name type="scientific">Ochrobactrum soli</name>
    <dbReference type="NCBI Taxonomy" id="2448455"/>
    <lineage>
        <taxon>Bacteria</taxon>
        <taxon>Pseudomonadati</taxon>
        <taxon>Pseudomonadota</taxon>
        <taxon>Alphaproteobacteria</taxon>
        <taxon>Hyphomicrobiales</taxon>
        <taxon>Brucellaceae</taxon>
        <taxon>Brucella/Ochrobactrum group</taxon>
        <taxon>Ochrobactrum</taxon>
    </lineage>
</organism>
<accession>A0A2P9HN16</accession>
<sequence length="49" mass="5237">MEGNYFAKTAGSSRLLMQALSKMPLPAPPFTLQLPKNAAVGRSRFSPSA</sequence>
<dbReference type="Proteomes" id="UP000246073">
    <property type="component" value="Unassembled WGS sequence"/>
</dbReference>